<keyword evidence="7 17" id="KW-0819">tRNA processing</keyword>
<evidence type="ECO:0000256" key="10">
    <source>
        <dbReference type="ARBA" id="ARBA00023002"/>
    </source>
</evidence>
<evidence type="ECO:0000256" key="12">
    <source>
        <dbReference type="ARBA" id="ARBA00023014"/>
    </source>
</evidence>
<comment type="catalytic activity">
    <reaction evidence="16 17">
        <text>epoxyqueuosine(34) in tRNA + AH2 = queuosine(34) in tRNA + A + H2O</text>
        <dbReference type="Rhea" id="RHEA:32159"/>
        <dbReference type="Rhea" id="RHEA-COMP:18571"/>
        <dbReference type="Rhea" id="RHEA-COMP:18582"/>
        <dbReference type="ChEBI" id="CHEBI:13193"/>
        <dbReference type="ChEBI" id="CHEBI:15377"/>
        <dbReference type="ChEBI" id="CHEBI:17499"/>
        <dbReference type="ChEBI" id="CHEBI:194431"/>
        <dbReference type="ChEBI" id="CHEBI:194443"/>
        <dbReference type="EC" id="1.17.99.6"/>
    </reaction>
</comment>
<dbReference type="GO" id="GO:0008616">
    <property type="term" value="P:tRNA queuosine(34) biosynthetic process"/>
    <property type="evidence" value="ECO:0007669"/>
    <property type="project" value="UniProtKB-UniRule"/>
</dbReference>
<evidence type="ECO:0000256" key="9">
    <source>
        <dbReference type="ARBA" id="ARBA00022785"/>
    </source>
</evidence>
<evidence type="ECO:0000256" key="6">
    <source>
        <dbReference type="ARBA" id="ARBA00022485"/>
    </source>
</evidence>
<comment type="function">
    <text evidence="1 17">Catalyzes the conversion of epoxyqueuosine (oQ) to queuosine (Q), which is a hypermodified base found in the wobble positions of tRNA(Asp), tRNA(Asn), tRNA(His) and tRNA(Tyr).</text>
</comment>
<comment type="pathway">
    <text evidence="2 17">tRNA modification; tRNA-queuosine biosynthesis.</text>
</comment>
<protein>
    <recommendedName>
        <fullName evidence="5 17">Epoxyqueuosine reductase QueH</fullName>
        <ecNumber evidence="4 17">1.17.99.6</ecNumber>
    </recommendedName>
    <alternativeName>
        <fullName evidence="15 17">Queuosine biosynthesis protein QueH</fullName>
    </alternativeName>
</protein>
<feature type="binding site" evidence="17">
    <location>
        <position position="105"/>
    </location>
    <ligand>
        <name>[4Fe-4S] cluster</name>
        <dbReference type="ChEBI" id="CHEBI:49883"/>
    </ligand>
</feature>
<evidence type="ECO:0000256" key="11">
    <source>
        <dbReference type="ARBA" id="ARBA00023004"/>
    </source>
</evidence>
<dbReference type="GO" id="GO:0051539">
    <property type="term" value="F:4 iron, 4 sulfur cluster binding"/>
    <property type="evidence" value="ECO:0007669"/>
    <property type="project" value="UniProtKB-UniRule"/>
</dbReference>
<dbReference type="PANTHER" id="PTHR36701">
    <property type="entry name" value="EPOXYQUEUOSINE REDUCTASE QUEH"/>
    <property type="match status" value="1"/>
</dbReference>
<evidence type="ECO:0000256" key="4">
    <source>
        <dbReference type="ARBA" id="ARBA00012622"/>
    </source>
</evidence>
<keyword evidence="13 17" id="KW-1015">Disulfide bond</keyword>
<dbReference type="EC" id="1.17.99.6" evidence="4 17"/>
<keyword evidence="9 17" id="KW-0671">Queuosine biosynthesis</keyword>
<evidence type="ECO:0000256" key="16">
    <source>
        <dbReference type="ARBA" id="ARBA00047415"/>
    </source>
</evidence>
<dbReference type="PANTHER" id="PTHR36701:SF1">
    <property type="entry name" value="EPOXYQUEUOSINE REDUCTASE QUEH"/>
    <property type="match status" value="1"/>
</dbReference>
<dbReference type="RefSeq" id="WP_110779284.1">
    <property type="nucleotide sequence ID" value="NZ_QJTI01000001.1"/>
</dbReference>
<evidence type="ECO:0000256" key="17">
    <source>
        <dbReference type="HAMAP-Rule" id="MF_02089"/>
    </source>
</evidence>
<keyword evidence="11 17" id="KW-0408">Iron</keyword>
<keyword evidence="6 17" id="KW-0004">4Fe-4S</keyword>
<dbReference type="Pfam" id="PF02677">
    <property type="entry name" value="QueH"/>
    <property type="match status" value="1"/>
</dbReference>
<feature type="binding site" evidence="17">
    <location>
        <position position="102"/>
    </location>
    <ligand>
        <name>[4Fe-4S] cluster</name>
        <dbReference type="ChEBI" id="CHEBI:49883"/>
    </ligand>
</feature>
<feature type="binding site" evidence="17">
    <location>
        <position position="23"/>
    </location>
    <ligand>
        <name>[4Fe-4S] cluster</name>
        <dbReference type="ChEBI" id="CHEBI:49883"/>
    </ligand>
</feature>
<name>A0A318TL95_9BRAD</name>
<keyword evidence="10 17" id="KW-0560">Oxidoreductase</keyword>
<proteinExistence type="inferred from homology"/>
<dbReference type="EMBL" id="QJTI01000001">
    <property type="protein sequence ID" value="PYF05414.1"/>
    <property type="molecule type" value="Genomic_DNA"/>
</dbReference>
<gene>
    <name evidence="17" type="primary">queH</name>
    <name evidence="18" type="ORF">BJ122_101153</name>
</gene>
<comment type="similarity">
    <text evidence="3 17">Belongs to the QueH family.</text>
</comment>
<dbReference type="AlphaFoldDB" id="A0A318TL95"/>
<evidence type="ECO:0000256" key="14">
    <source>
        <dbReference type="ARBA" id="ARBA00023284"/>
    </source>
</evidence>
<feature type="binding site" evidence="17">
    <location>
        <position position="24"/>
    </location>
    <ligand>
        <name>[4Fe-4S] cluster</name>
        <dbReference type="ChEBI" id="CHEBI:49883"/>
    </ligand>
</feature>
<evidence type="ECO:0000256" key="7">
    <source>
        <dbReference type="ARBA" id="ARBA00022694"/>
    </source>
</evidence>
<dbReference type="UniPathway" id="UPA00392"/>
<reference evidence="18 19" key="1">
    <citation type="submission" date="2018-06" db="EMBL/GenBank/DDBJ databases">
        <title>Genomic Encyclopedia of Archaeal and Bacterial Type Strains, Phase II (KMG-II): from individual species to whole genera.</title>
        <authorList>
            <person name="Goeker M."/>
        </authorList>
    </citation>
    <scope>NUCLEOTIDE SEQUENCE [LARGE SCALE GENOMIC DNA]</scope>
    <source>
        <strain evidence="18 19">JCM 11668</strain>
    </source>
</reference>
<evidence type="ECO:0000256" key="15">
    <source>
        <dbReference type="ARBA" id="ARBA00031446"/>
    </source>
</evidence>
<evidence type="ECO:0000313" key="18">
    <source>
        <dbReference type="EMBL" id="PYF05414.1"/>
    </source>
</evidence>
<dbReference type="Proteomes" id="UP000248148">
    <property type="component" value="Unassembled WGS sequence"/>
</dbReference>
<dbReference type="HAMAP" id="MF_02089">
    <property type="entry name" value="QueH"/>
    <property type="match status" value="1"/>
</dbReference>
<feature type="disulfide bond" description="Redox-active" evidence="17">
    <location>
        <begin position="185"/>
        <end position="187"/>
    </location>
</feature>
<keyword evidence="19" id="KW-1185">Reference proteome</keyword>
<evidence type="ECO:0000256" key="13">
    <source>
        <dbReference type="ARBA" id="ARBA00023157"/>
    </source>
</evidence>
<evidence type="ECO:0000256" key="3">
    <source>
        <dbReference type="ARBA" id="ARBA00008207"/>
    </source>
</evidence>
<evidence type="ECO:0000256" key="5">
    <source>
        <dbReference type="ARBA" id="ARBA00016895"/>
    </source>
</evidence>
<evidence type="ECO:0000256" key="8">
    <source>
        <dbReference type="ARBA" id="ARBA00022723"/>
    </source>
</evidence>
<organism evidence="18 19">
    <name type="scientific">Rhodopseudomonas faecalis</name>
    <dbReference type="NCBI Taxonomy" id="99655"/>
    <lineage>
        <taxon>Bacteria</taxon>
        <taxon>Pseudomonadati</taxon>
        <taxon>Pseudomonadota</taxon>
        <taxon>Alphaproteobacteria</taxon>
        <taxon>Hyphomicrobiales</taxon>
        <taxon>Nitrobacteraceae</taxon>
        <taxon>Rhodopseudomonas</taxon>
    </lineage>
</organism>
<comment type="caution">
    <text evidence="18">The sequence shown here is derived from an EMBL/GenBank/DDBJ whole genome shotgun (WGS) entry which is preliminary data.</text>
</comment>
<keyword evidence="12 17" id="KW-0411">Iron-sulfur</keyword>
<evidence type="ECO:0000256" key="1">
    <source>
        <dbReference type="ARBA" id="ARBA00002268"/>
    </source>
</evidence>
<evidence type="ECO:0000256" key="2">
    <source>
        <dbReference type="ARBA" id="ARBA00004691"/>
    </source>
</evidence>
<sequence>MDTLGRPKLSCPCDQSKVLLHCCCAPCAGEVIETLLWSQIDHTIFFYNPNIHPRREYFNRKAELQRFAIAHGIPFVDFDYDSSVWFARVRGLEAEPERGARCSICFDLRLEQTARYAHANNFPVIATSLGISRWKNINQVDASGQRAVADYPGLIYWGHNWRKRGGADRSQNLAKQQGFYRQDYCGCTYSRRRSKVTSDVRSQLIVT</sequence>
<dbReference type="GO" id="GO:0046872">
    <property type="term" value="F:metal ion binding"/>
    <property type="evidence" value="ECO:0007669"/>
    <property type="project" value="UniProtKB-KW"/>
</dbReference>
<keyword evidence="8 17" id="KW-0479">Metal-binding</keyword>
<dbReference type="OrthoDB" id="9801033at2"/>
<keyword evidence="14 17" id="KW-0676">Redox-active center</keyword>
<accession>A0A318TL95</accession>
<evidence type="ECO:0000313" key="19">
    <source>
        <dbReference type="Proteomes" id="UP000248148"/>
    </source>
</evidence>
<dbReference type="InterPro" id="IPR003828">
    <property type="entry name" value="QueH"/>
</dbReference>
<dbReference type="GO" id="GO:0052693">
    <property type="term" value="F:epoxyqueuosine reductase activity"/>
    <property type="evidence" value="ECO:0007669"/>
    <property type="project" value="UniProtKB-UniRule"/>
</dbReference>